<dbReference type="GO" id="GO:0006508">
    <property type="term" value="P:proteolysis"/>
    <property type="evidence" value="ECO:0007669"/>
    <property type="project" value="UniProtKB-KW"/>
</dbReference>
<proteinExistence type="predicted"/>
<evidence type="ECO:0000256" key="2">
    <source>
        <dbReference type="ARBA" id="ARBA00022801"/>
    </source>
</evidence>
<evidence type="ECO:0000313" key="5">
    <source>
        <dbReference type="EMBL" id="MBB3204402.1"/>
    </source>
</evidence>
<dbReference type="Gene3D" id="2.40.10.120">
    <property type="match status" value="1"/>
</dbReference>
<protein>
    <submittedName>
        <fullName evidence="5">S1-C subfamily serine protease</fullName>
    </submittedName>
</protein>
<dbReference type="SUPFAM" id="SSF50156">
    <property type="entry name" value="PDZ domain-like"/>
    <property type="match status" value="1"/>
</dbReference>
<dbReference type="Proteomes" id="UP000536179">
    <property type="component" value="Unassembled WGS sequence"/>
</dbReference>
<organism evidence="5 6">
    <name type="scientific">Aporhodopirellula rubra</name>
    <dbReference type="NCBI Taxonomy" id="980271"/>
    <lineage>
        <taxon>Bacteria</taxon>
        <taxon>Pseudomonadati</taxon>
        <taxon>Planctomycetota</taxon>
        <taxon>Planctomycetia</taxon>
        <taxon>Pirellulales</taxon>
        <taxon>Pirellulaceae</taxon>
        <taxon>Aporhodopirellula</taxon>
    </lineage>
</organism>
<evidence type="ECO:0000313" key="6">
    <source>
        <dbReference type="Proteomes" id="UP000536179"/>
    </source>
</evidence>
<dbReference type="InterPro" id="IPR036034">
    <property type="entry name" value="PDZ_sf"/>
</dbReference>
<feature type="domain" description="PDZ" evidence="4">
    <location>
        <begin position="388"/>
        <end position="470"/>
    </location>
</feature>
<feature type="region of interest" description="Disordered" evidence="3">
    <location>
        <begin position="42"/>
        <end position="75"/>
    </location>
</feature>
<sequence>MRDDTPPNPRDLTLDTAIEPRELVSFRLKVPVPETGPLISCEGILDQVTPPPIAASSPPAASEPDSQPNLDASTESLEVEIDASPADSPNVQEEEKGTPVAAKVSPNPIIQSMTLIASMIVMLLIARFSVPRIVEEIRYSWHRGELRAEYETGGEGLKNVSLDSLSRAYEMVTSRIGPSVVHIEVQRKPAPNEEQMHRLLGGEMFGMSDQGSGVVVDADGYILTNRHVIADGESISITLGDGRRLPAEVVGTDSLTDLAVLKIEADRLMPIKWGDSDSLRVGSPVWAVGSPFGLDRTVTFGILSGKHRWVRAGEQHGASGRYQDFMQSDVAVNPGNSGGPLVDAKGSLVGINTAIVGDTYQGVSFSIPSNLSRQVYESIRTTGRVQRGYLGVSLQEVPDDLLASENTRVRGALVTGIAGDASPAGVAGVVAGDVVRRADGVDILDVGHLMRIVGKAGAGASIVLDVRRDEEDLQVTVVLGSRPFELDR</sequence>
<feature type="compositionally biased region" description="Low complexity" evidence="3">
    <location>
        <begin position="54"/>
        <end position="68"/>
    </location>
</feature>
<name>A0A7W5DUJ0_9BACT</name>
<dbReference type="InterPro" id="IPR051201">
    <property type="entry name" value="Chloro_Bact_Ser_Proteases"/>
</dbReference>
<dbReference type="GO" id="GO:0004252">
    <property type="term" value="F:serine-type endopeptidase activity"/>
    <property type="evidence" value="ECO:0007669"/>
    <property type="project" value="InterPro"/>
</dbReference>
<dbReference type="SMART" id="SM00228">
    <property type="entry name" value="PDZ"/>
    <property type="match status" value="1"/>
</dbReference>
<dbReference type="InterPro" id="IPR001478">
    <property type="entry name" value="PDZ"/>
</dbReference>
<dbReference type="PANTHER" id="PTHR43343">
    <property type="entry name" value="PEPTIDASE S12"/>
    <property type="match status" value="1"/>
</dbReference>
<gene>
    <name evidence="5" type="ORF">FHS27_000166</name>
</gene>
<dbReference type="PRINTS" id="PR00834">
    <property type="entry name" value="PROTEASES2C"/>
</dbReference>
<dbReference type="PANTHER" id="PTHR43343:SF3">
    <property type="entry name" value="PROTEASE DO-LIKE 8, CHLOROPLASTIC"/>
    <property type="match status" value="1"/>
</dbReference>
<keyword evidence="6" id="KW-1185">Reference proteome</keyword>
<keyword evidence="1 5" id="KW-0645">Protease</keyword>
<reference evidence="5 6" key="1">
    <citation type="submission" date="2020-08" db="EMBL/GenBank/DDBJ databases">
        <title>Genomic Encyclopedia of Type Strains, Phase III (KMG-III): the genomes of soil and plant-associated and newly described type strains.</title>
        <authorList>
            <person name="Whitman W."/>
        </authorList>
    </citation>
    <scope>NUCLEOTIDE SEQUENCE [LARGE SCALE GENOMIC DNA]</scope>
    <source>
        <strain evidence="5 6">CECT 8075</strain>
    </source>
</reference>
<dbReference type="EMBL" id="JACHXU010000001">
    <property type="protein sequence ID" value="MBB3204402.1"/>
    <property type="molecule type" value="Genomic_DNA"/>
</dbReference>
<evidence type="ECO:0000259" key="4">
    <source>
        <dbReference type="SMART" id="SM00228"/>
    </source>
</evidence>
<evidence type="ECO:0000256" key="3">
    <source>
        <dbReference type="SAM" id="MobiDB-lite"/>
    </source>
</evidence>
<accession>A0A7W5DUJ0</accession>
<dbReference type="Pfam" id="PF13180">
    <property type="entry name" value="PDZ_2"/>
    <property type="match status" value="1"/>
</dbReference>
<comment type="caution">
    <text evidence="5">The sequence shown here is derived from an EMBL/GenBank/DDBJ whole genome shotgun (WGS) entry which is preliminary data.</text>
</comment>
<dbReference type="Gene3D" id="2.30.42.10">
    <property type="match status" value="1"/>
</dbReference>
<dbReference type="AlphaFoldDB" id="A0A7W5DUJ0"/>
<evidence type="ECO:0000256" key="1">
    <source>
        <dbReference type="ARBA" id="ARBA00022670"/>
    </source>
</evidence>
<keyword evidence="2" id="KW-0378">Hydrolase</keyword>
<dbReference type="SUPFAM" id="SSF50494">
    <property type="entry name" value="Trypsin-like serine proteases"/>
    <property type="match status" value="1"/>
</dbReference>
<dbReference type="Pfam" id="PF13365">
    <property type="entry name" value="Trypsin_2"/>
    <property type="match status" value="1"/>
</dbReference>
<dbReference type="InterPro" id="IPR009003">
    <property type="entry name" value="Peptidase_S1_PA"/>
</dbReference>
<dbReference type="InterPro" id="IPR001940">
    <property type="entry name" value="Peptidase_S1C"/>
</dbReference>